<dbReference type="InterPro" id="IPR050811">
    <property type="entry name" value="Phosphate_ABC_transporter"/>
</dbReference>
<accession>A0ABP4FTM0</accession>
<dbReference type="PANTHER" id="PTHR30570">
    <property type="entry name" value="PERIPLASMIC PHOSPHATE BINDING COMPONENT OF PHOSPHATE ABC TRANSPORTER"/>
    <property type="match status" value="1"/>
</dbReference>
<evidence type="ECO:0000313" key="3">
    <source>
        <dbReference type="EMBL" id="GAA1199474.1"/>
    </source>
</evidence>
<dbReference type="PANTHER" id="PTHR30570:SF1">
    <property type="entry name" value="PHOSPHATE-BINDING PROTEIN PSTS"/>
    <property type="match status" value="1"/>
</dbReference>
<sequence length="357" mass="37108">MVLREPGDTGELTKGFDVQGKLDGGRIVDENEQAGVTWPRATAMGGLLLVGVLLATLLANASKPTADPTVACGDGELAVVGSSAFTPAVENIAESYASACPGAVITTRPTGSNAGVRELMSDDVRPGSTAALSDGLARQESRRLQANPLAVIVYTLVVDESVGVDELTTQQVRGIYSGRYRDWEQLRPGPSVPIRVVGRGGESGSRTTFEQRVLGRSGGGLTSDSCDGADRVAEADIVRCERGSERIVLDEVASTRGAIGYVDVPSANDARSEGRTVSVVELDGATPIPATFRTAIRSGRSNTSTRRAKPAGHRCSPDSWSTCAAAPRATSCTVRATCRVCARTAGSTPCVGGEPCR</sequence>
<evidence type="ECO:0000259" key="2">
    <source>
        <dbReference type="Pfam" id="PF12849"/>
    </source>
</evidence>
<feature type="domain" description="PBP" evidence="2">
    <location>
        <begin position="69"/>
        <end position="271"/>
    </location>
</feature>
<proteinExistence type="predicted"/>
<protein>
    <recommendedName>
        <fullName evidence="2">PBP domain-containing protein</fullName>
    </recommendedName>
</protein>
<dbReference type="RefSeq" id="WP_253856727.1">
    <property type="nucleotide sequence ID" value="NZ_BAAALM010000005.1"/>
</dbReference>
<dbReference type="Gene3D" id="3.40.190.10">
    <property type="entry name" value="Periplasmic binding protein-like II"/>
    <property type="match status" value="2"/>
</dbReference>
<organism evidence="3 4">
    <name type="scientific">Prauserella alba</name>
    <dbReference type="NCBI Taxonomy" id="176898"/>
    <lineage>
        <taxon>Bacteria</taxon>
        <taxon>Bacillati</taxon>
        <taxon>Actinomycetota</taxon>
        <taxon>Actinomycetes</taxon>
        <taxon>Pseudonocardiales</taxon>
        <taxon>Pseudonocardiaceae</taxon>
        <taxon>Prauserella</taxon>
    </lineage>
</organism>
<evidence type="ECO:0000313" key="4">
    <source>
        <dbReference type="Proteomes" id="UP001500467"/>
    </source>
</evidence>
<evidence type="ECO:0000256" key="1">
    <source>
        <dbReference type="ARBA" id="ARBA00022729"/>
    </source>
</evidence>
<reference evidence="4" key="1">
    <citation type="journal article" date="2019" name="Int. J. Syst. Evol. Microbiol.">
        <title>The Global Catalogue of Microorganisms (GCM) 10K type strain sequencing project: providing services to taxonomists for standard genome sequencing and annotation.</title>
        <authorList>
            <consortium name="The Broad Institute Genomics Platform"/>
            <consortium name="The Broad Institute Genome Sequencing Center for Infectious Disease"/>
            <person name="Wu L."/>
            <person name="Ma J."/>
        </authorList>
    </citation>
    <scope>NUCLEOTIDE SEQUENCE [LARGE SCALE GENOMIC DNA]</scope>
    <source>
        <strain evidence="4">JCM 13022</strain>
    </source>
</reference>
<name>A0ABP4FTM0_9PSEU</name>
<comment type="caution">
    <text evidence="3">The sequence shown here is derived from an EMBL/GenBank/DDBJ whole genome shotgun (WGS) entry which is preliminary data.</text>
</comment>
<gene>
    <name evidence="3" type="ORF">GCM10009675_14120</name>
</gene>
<keyword evidence="1" id="KW-0732">Signal</keyword>
<dbReference type="Pfam" id="PF12849">
    <property type="entry name" value="PBP_like_2"/>
    <property type="match status" value="1"/>
</dbReference>
<keyword evidence="4" id="KW-1185">Reference proteome</keyword>
<dbReference type="EMBL" id="BAAALM010000005">
    <property type="protein sequence ID" value="GAA1199474.1"/>
    <property type="molecule type" value="Genomic_DNA"/>
</dbReference>
<dbReference type="Proteomes" id="UP001500467">
    <property type="component" value="Unassembled WGS sequence"/>
</dbReference>
<dbReference type="SUPFAM" id="SSF53850">
    <property type="entry name" value="Periplasmic binding protein-like II"/>
    <property type="match status" value="1"/>
</dbReference>
<dbReference type="InterPro" id="IPR024370">
    <property type="entry name" value="PBP_domain"/>
</dbReference>